<proteinExistence type="predicted"/>
<dbReference type="PATRIC" id="fig|1265818.5.peg.878"/>
<dbReference type="STRING" id="1265818.MAQA_04416"/>
<dbReference type="GO" id="GO:0003677">
    <property type="term" value="F:DNA binding"/>
    <property type="evidence" value="ECO:0007669"/>
    <property type="project" value="InterPro"/>
</dbReference>
<sequence length="128" mass="14868">MNTTDDRINAQLTKYFQTVITNAAAQYYKKKFTLIEKELSEESLNLENSLFVNELTIADITILGIPLIIENNALLQAMEKLSESEQYFLIEKFIFDKTDREIGEVLGISRQGVTNLKHRLYKRLYSQL</sequence>
<dbReference type="InterPro" id="IPR013324">
    <property type="entry name" value="RNA_pol_sigma_r3/r4-like"/>
</dbReference>
<dbReference type="Proteomes" id="UP000019246">
    <property type="component" value="Unassembled WGS sequence"/>
</dbReference>
<dbReference type="GO" id="GO:0006352">
    <property type="term" value="P:DNA-templated transcription initiation"/>
    <property type="evidence" value="ECO:0007669"/>
    <property type="project" value="InterPro"/>
</dbReference>
<reference evidence="2 3" key="1">
    <citation type="journal article" date="2014" name="Int. J. Syst. Evol. Microbiol.">
        <title>Listeria floridensis sp. nov., Listeria aquatica sp. nov., Listeria cornellensis sp. nov., Listeria riparia sp. nov. and Listeria grandensis sp. nov., from agricultural and natural environments.</title>
        <authorList>
            <person name="den Bakker H.C."/>
            <person name="Warchocki S."/>
            <person name="Wright E.M."/>
            <person name="Allred A.F."/>
            <person name="Ahlstrom C."/>
            <person name="Manuel C.S."/>
            <person name="Stasiewicz M.J."/>
            <person name="Burrell A."/>
            <person name="Roof S."/>
            <person name="Strawn L."/>
            <person name="Fortes E.D."/>
            <person name="Nightingale K.K."/>
            <person name="Kephart D."/>
            <person name="Wiedmann M."/>
        </authorList>
    </citation>
    <scope>NUCLEOTIDE SEQUENCE [LARGE SCALE GENOMIC DNA]</scope>
    <source>
        <strain evidence="2 3">FSL S10-1188</strain>
    </source>
</reference>
<evidence type="ECO:0000313" key="2">
    <source>
        <dbReference type="EMBL" id="EUJ19992.1"/>
    </source>
</evidence>
<dbReference type="AlphaFoldDB" id="W7B275"/>
<evidence type="ECO:0000259" key="1">
    <source>
        <dbReference type="Pfam" id="PF08281"/>
    </source>
</evidence>
<dbReference type="RefSeq" id="WP_036071554.1">
    <property type="nucleotide sequence ID" value="NZ_AOCG01000005.1"/>
</dbReference>
<gene>
    <name evidence="2" type="ORF">MAQA_04416</name>
</gene>
<dbReference type="Pfam" id="PF08281">
    <property type="entry name" value="Sigma70_r4_2"/>
    <property type="match status" value="1"/>
</dbReference>
<name>W7B275_9LIST</name>
<organism evidence="2 3">
    <name type="scientific">Listeria aquatica FSL S10-1188</name>
    <dbReference type="NCBI Taxonomy" id="1265818"/>
    <lineage>
        <taxon>Bacteria</taxon>
        <taxon>Bacillati</taxon>
        <taxon>Bacillota</taxon>
        <taxon>Bacilli</taxon>
        <taxon>Bacillales</taxon>
        <taxon>Listeriaceae</taxon>
        <taxon>Listeria</taxon>
    </lineage>
</organism>
<accession>W7B275</accession>
<dbReference type="Gene3D" id="1.10.10.10">
    <property type="entry name" value="Winged helix-like DNA-binding domain superfamily/Winged helix DNA-binding domain"/>
    <property type="match status" value="1"/>
</dbReference>
<comment type="caution">
    <text evidence="2">The sequence shown here is derived from an EMBL/GenBank/DDBJ whole genome shotgun (WGS) entry which is preliminary data.</text>
</comment>
<dbReference type="GO" id="GO:0016987">
    <property type="term" value="F:sigma factor activity"/>
    <property type="evidence" value="ECO:0007669"/>
    <property type="project" value="InterPro"/>
</dbReference>
<feature type="domain" description="RNA polymerase sigma factor 70 region 4 type 2" evidence="1">
    <location>
        <begin position="72"/>
        <end position="124"/>
    </location>
</feature>
<dbReference type="InterPro" id="IPR013249">
    <property type="entry name" value="RNA_pol_sigma70_r4_t2"/>
</dbReference>
<evidence type="ECO:0000313" key="3">
    <source>
        <dbReference type="Proteomes" id="UP000019246"/>
    </source>
</evidence>
<dbReference type="OrthoDB" id="2659236at2"/>
<dbReference type="SUPFAM" id="SSF88659">
    <property type="entry name" value="Sigma3 and sigma4 domains of RNA polymerase sigma factors"/>
    <property type="match status" value="1"/>
</dbReference>
<dbReference type="EMBL" id="AOCG01000005">
    <property type="protein sequence ID" value="EUJ19992.1"/>
    <property type="molecule type" value="Genomic_DNA"/>
</dbReference>
<dbReference type="InterPro" id="IPR036388">
    <property type="entry name" value="WH-like_DNA-bd_sf"/>
</dbReference>
<keyword evidence="3" id="KW-1185">Reference proteome</keyword>
<protein>
    <recommendedName>
        <fullName evidence="1">RNA polymerase sigma factor 70 region 4 type 2 domain-containing protein</fullName>
    </recommendedName>
</protein>